<evidence type="ECO:0000256" key="4">
    <source>
        <dbReference type="HAMAP-Rule" id="MF_00201"/>
    </source>
</evidence>
<organism evidence="6 7">
    <name type="scientific">Haoranjiania flava</name>
    <dbReference type="NCBI Taxonomy" id="1856322"/>
    <lineage>
        <taxon>Bacteria</taxon>
        <taxon>Pseudomonadati</taxon>
        <taxon>Bacteroidota</taxon>
        <taxon>Chitinophagia</taxon>
        <taxon>Chitinophagales</taxon>
        <taxon>Chitinophagaceae</taxon>
        <taxon>Haoranjiania</taxon>
    </lineage>
</organism>
<dbReference type="Proteomes" id="UP001209317">
    <property type="component" value="Unassembled WGS sequence"/>
</dbReference>
<comment type="caution">
    <text evidence="6">The sequence shown here is derived from an EMBL/GenBank/DDBJ whole genome shotgun (WGS) entry which is preliminary data.</text>
</comment>
<evidence type="ECO:0000313" key="6">
    <source>
        <dbReference type="EMBL" id="MCU7695559.1"/>
    </source>
</evidence>
<evidence type="ECO:0000256" key="3">
    <source>
        <dbReference type="ARBA" id="ARBA00023204"/>
    </source>
</evidence>
<dbReference type="AlphaFoldDB" id="A0AAE3IP62"/>
<comment type="similarity">
    <text evidence="4">Belongs to the RecO family.</text>
</comment>
<dbReference type="Gene3D" id="2.40.50.140">
    <property type="entry name" value="Nucleic acid-binding proteins"/>
    <property type="match status" value="1"/>
</dbReference>
<dbReference type="GO" id="GO:0006310">
    <property type="term" value="P:DNA recombination"/>
    <property type="evidence" value="ECO:0007669"/>
    <property type="project" value="UniProtKB-UniRule"/>
</dbReference>
<dbReference type="InterPro" id="IPR003717">
    <property type="entry name" value="RecO"/>
</dbReference>
<gene>
    <name evidence="4 6" type="primary">recO</name>
    <name evidence="6" type="ORF">OD355_13620</name>
</gene>
<dbReference type="SUPFAM" id="SSF50249">
    <property type="entry name" value="Nucleic acid-binding proteins"/>
    <property type="match status" value="1"/>
</dbReference>
<dbReference type="RefSeq" id="WP_263039044.1">
    <property type="nucleotide sequence ID" value="NZ_JAOTPL010000037.1"/>
</dbReference>
<evidence type="ECO:0000256" key="1">
    <source>
        <dbReference type="ARBA" id="ARBA00022763"/>
    </source>
</evidence>
<feature type="domain" description="DNA replication/recombination mediator RecO N-terminal" evidence="5">
    <location>
        <begin position="1"/>
        <end position="78"/>
    </location>
</feature>
<reference evidence="6" key="1">
    <citation type="submission" date="2022-10" db="EMBL/GenBank/DDBJ databases">
        <authorList>
            <person name="Kim H.S."/>
            <person name="Kim J.-S."/>
            <person name="Suh M.K."/>
            <person name="Eom M.K."/>
            <person name="Lee J.-S."/>
        </authorList>
    </citation>
    <scope>NUCLEOTIDE SEQUENCE</scope>
    <source>
        <strain evidence="6">LIP-5</strain>
    </source>
</reference>
<name>A0AAE3IP62_9BACT</name>
<dbReference type="Pfam" id="PF11967">
    <property type="entry name" value="RecO_N"/>
    <property type="match status" value="1"/>
</dbReference>
<keyword evidence="1 4" id="KW-0227">DNA damage</keyword>
<keyword evidence="2 4" id="KW-0233">DNA recombination</keyword>
<dbReference type="PANTHER" id="PTHR33991:SF1">
    <property type="entry name" value="DNA REPAIR PROTEIN RECO"/>
    <property type="match status" value="1"/>
</dbReference>
<dbReference type="EMBL" id="JAOTPL010000037">
    <property type="protein sequence ID" value="MCU7695559.1"/>
    <property type="molecule type" value="Genomic_DNA"/>
</dbReference>
<dbReference type="InterPro" id="IPR037278">
    <property type="entry name" value="ARFGAP/RecO"/>
</dbReference>
<dbReference type="GO" id="GO:0006302">
    <property type="term" value="P:double-strand break repair"/>
    <property type="evidence" value="ECO:0007669"/>
    <property type="project" value="TreeGrafter"/>
</dbReference>
<dbReference type="Pfam" id="PF02565">
    <property type="entry name" value="RecO_C"/>
    <property type="match status" value="1"/>
</dbReference>
<evidence type="ECO:0000313" key="7">
    <source>
        <dbReference type="Proteomes" id="UP001209317"/>
    </source>
</evidence>
<dbReference type="GO" id="GO:0043590">
    <property type="term" value="C:bacterial nucleoid"/>
    <property type="evidence" value="ECO:0007669"/>
    <property type="project" value="TreeGrafter"/>
</dbReference>
<evidence type="ECO:0000256" key="2">
    <source>
        <dbReference type="ARBA" id="ARBA00023172"/>
    </source>
</evidence>
<keyword evidence="3 4" id="KW-0234">DNA repair</keyword>
<sequence>MTHKTKGIVLKYIFYGDTSLIVTMYTELFGIQKYIVKGVRKNTKTGNNRISFFQPGAILDMEVYKNDFKQLQFIREYKWGYRYENLYFDVIKNAIATYMVELFLNAVNETEDNEELFYLLENYLINTDRSGNKYSANVPLFFSLELAKLIGFQINKTFTSEAHILDLYAGEFTDVIPSHSYYIEGNTAEITAYINNNPQDAFTGNLLINRKIRQELLNSYQIYFTLHIENFTRLKSLPILQTVI</sequence>
<dbReference type="NCBIfam" id="TIGR00613">
    <property type="entry name" value="reco"/>
    <property type="match status" value="1"/>
</dbReference>
<dbReference type="HAMAP" id="MF_00201">
    <property type="entry name" value="RecO"/>
    <property type="match status" value="1"/>
</dbReference>
<dbReference type="PANTHER" id="PTHR33991">
    <property type="entry name" value="DNA REPAIR PROTEIN RECO"/>
    <property type="match status" value="1"/>
</dbReference>
<dbReference type="SUPFAM" id="SSF57863">
    <property type="entry name" value="ArfGap/RecO-like zinc finger"/>
    <property type="match status" value="1"/>
</dbReference>
<dbReference type="InterPro" id="IPR022572">
    <property type="entry name" value="DNA_rep/recomb_RecO_N"/>
</dbReference>
<comment type="function">
    <text evidence="4">Involved in DNA repair and RecF pathway recombination.</text>
</comment>
<protein>
    <recommendedName>
        <fullName evidence="4">DNA repair protein RecO</fullName>
    </recommendedName>
    <alternativeName>
        <fullName evidence="4">Recombination protein O</fullName>
    </alternativeName>
</protein>
<accession>A0AAE3IP62</accession>
<proteinExistence type="inferred from homology"/>
<evidence type="ECO:0000259" key="5">
    <source>
        <dbReference type="Pfam" id="PF11967"/>
    </source>
</evidence>
<keyword evidence="7" id="KW-1185">Reference proteome</keyword>
<dbReference type="InterPro" id="IPR012340">
    <property type="entry name" value="NA-bd_OB-fold"/>
</dbReference>